<feature type="transmembrane region" description="Helical" evidence="7">
    <location>
        <begin position="113"/>
        <end position="135"/>
    </location>
</feature>
<feature type="transmembrane region" description="Helical" evidence="7">
    <location>
        <begin position="170"/>
        <end position="191"/>
    </location>
</feature>
<evidence type="ECO:0000256" key="1">
    <source>
        <dbReference type="ARBA" id="ARBA00004651"/>
    </source>
</evidence>
<feature type="transmembrane region" description="Helical" evidence="7">
    <location>
        <begin position="12"/>
        <end position="34"/>
    </location>
</feature>
<dbReference type="RefSeq" id="WP_282583494.1">
    <property type="nucleotide sequence ID" value="NZ_JAMOIM010000002.1"/>
</dbReference>
<protein>
    <submittedName>
        <fullName evidence="9">DedA family protein</fullName>
    </submittedName>
</protein>
<evidence type="ECO:0000256" key="3">
    <source>
        <dbReference type="ARBA" id="ARBA00022475"/>
    </source>
</evidence>
<evidence type="ECO:0000313" key="9">
    <source>
        <dbReference type="EMBL" id="MCW6507123.1"/>
    </source>
</evidence>
<comment type="similarity">
    <text evidence="2 7">Belongs to the DedA family.</text>
</comment>
<dbReference type="GO" id="GO:0005886">
    <property type="term" value="C:plasma membrane"/>
    <property type="evidence" value="ECO:0007669"/>
    <property type="project" value="UniProtKB-SubCell"/>
</dbReference>
<evidence type="ECO:0000256" key="4">
    <source>
        <dbReference type="ARBA" id="ARBA00022692"/>
    </source>
</evidence>
<dbReference type="InterPro" id="IPR032816">
    <property type="entry name" value="VTT_dom"/>
</dbReference>
<keyword evidence="4 7" id="KW-0812">Transmembrane</keyword>
<dbReference type="PANTHER" id="PTHR30353">
    <property type="entry name" value="INNER MEMBRANE PROTEIN DEDA-RELATED"/>
    <property type="match status" value="1"/>
</dbReference>
<comment type="caution">
    <text evidence="9">The sequence shown here is derived from an EMBL/GenBank/DDBJ whole genome shotgun (WGS) entry which is preliminary data.</text>
</comment>
<dbReference type="Proteomes" id="UP001165667">
    <property type="component" value="Unassembled WGS sequence"/>
</dbReference>
<comment type="subcellular location">
    <subcellularLocation>
        <location evidence="1 7">Cell membrane</location>
        <topology evidence="1 7">Multi-pass membrane protein</topology>
    </subcellularLocation>
</comment>
<keyword evidence="10" id="KW-1185">Reference proteome</keyword>
<feature type="transmembrane region" description="Helical" evidence="7">
    <location>
        <begin position="54"/>
        <end position="77"/>
    </location>
</feature>
<evidence type="ECO:0000256" key="6">
    <source>
        <dbReference type="ARBA" id="ARBA00023136"/>
    </source>
</evidence>
<name>A0AA41YUI5_9HYPH</name>
<feature type="transmembrane region" description="Helical" evidence="7">
    <location>
        <begin position="141"/>
        <end position="158"/>
    </location>
</feature>
<evidence type="ECO:0000259" key="8">
    <source>
        <dbReference type="Pfam" id="PF09335"/>
    </source>
</evidence>
<dbReference type="PANTHER" id="PTHR30353:SF15">
    <property type="entry name" value="INNER MEMBRANE PROTEIN YABI"/>
    <property type="match status" value="1"/>
</dbReference>
<dbReference type="AlphaFoldDB" id="A0AA41YUI5"/>
<keyword evidence="3 7" id="KW-1003">Cell membrane</keyword>
<evidence type="ECO:0000256" key="5">
    <source>
        <dbReference type="ARBA" id="ARBA00022989"/>
    </source>
</evidence>
<evidence type="ECO:0000256" key="7">
    <source>
        <dbReference type="RuleBase" id="RU367016"/>
    </source>
</evidence>
<keyword evidence="5 7" id="KW-1133">Transmembrane helix</keyword>
<gene>
    <name evidence="9" type="ORF">M8523_03715</name>
</gene>
<evidence type="ECO:0000256" key="2">
    <source>
        <dbReference type="ARBA" id="ARBA00010792"/>
    </source>
</evidence>
<accession>A0AA41YUI5</accession>
<proteinExistence type="inferred from homology"/>
<organism evidence="9 10">
    <name type="scientific">Lichenifustis flavocetrariae</name>
    <dbReference type="NCBI Taxonomy" id="2949735"/>
    <lineage>
        <taxon>Bacteria</taxon>
        <taxon>Pseudomonadati</taxon>
        <taxon>Pseudomonadota</taxon>
        <taxon>Alphaproteobacteria</taxon>
        <taxon>Hyphomicrobiales</taxon>
        <taxon>Lichenihabitantaceae</taxon>
        <taxon>Lichenifustis</taxon>
    </lineage>
</organism>
<reference evidence="9" key="1">
    <citation type="submission" date="2022-05" db="EMBL/GenBank/DDBJ databases">
        <authorList>
            <person name="Pankratov T."/>
        </authorList>
    </citation>
    <scope>NUCLEOTIDE SEQUENCE</scope>
    <source>
        <strain evidence="9">BP6-180914</strain>
    </source>
</reference>
<dbReference type="Pfam" id="PF09335">
    <property type="entry name" value="VTT_dom"/>
    <property type="match status" value="1"/>
</dbReference>
<sequence>MHFLAPDTLAAFVHSWGLLAVFVIIALESTGIPLPGEATLVSAALVATTTHELSIVAVVAVAAAGAIIGDNLGYLIGRRFGTTLLVRYGAHIGLGPARLRLGRYLFQKHGGKLVFFGRFVAFLRAFAAVLAGATFYPWPQFLIFNAAGGLVWAALYGFGAYELGDTIHRVAAPAGVAILVAAVIVVAFGWLTLKRQEAQLQTEADAAFPTA</sequence>
<feature type="domain" description="VTT" evidence="8">
    <location>
        <begin position="34"/>
        <end position="158"/>
    </location>
</feature>
<evidence type="ECO:0000313" key="10">
    <source>
        <dbReference type="Proteomes" id="UP001165667"/>
    </source>
</evidence>
<dbReference type="EMBL" id="JAMOIM010000002">
    <property type="protein sequence ID" value="MCW6507123.1"/>
    <property type="molecule type" value="Genomic_DNA"/>
</dbReference>
<keyword evidence="6 7" id="KW-0472">Membrane</keyword>
<dbReference type="InterPro" id="IPR032818">
    <property type="entry name" value="DedA-like"/>
</dbReference>